<protein>
    <submittedName>
        <fullName evidence="1">Head-tail connector protein</fullName>
    </submittedName>
</protein>
<organism evidence="1">
    <name type="scientific">Siphoviridae sp. ctzm5103</name>
    <dbReference type="NCBI Taxonomy" id="2825750"/>
    <lineage>
        <taxon>Viruses</taxon>
        <taxon>Duplodnaviria</taxon>
        <taxon>Heunggongvirae</taxon>
        <taxon>Uroviricota</taxon>
        <taxon>Caudoviricetes</taxon>
    </lineage>
</organism>
<evidence type="ECO:0000313" key="1">
    <source>
        <dbReference type="EMBL" id="DAF85410.1"/>
    </source>
</evidence>
<name>A0A8S5TT71_9CAUD</name>
<accession>A0A8S5TT71</accession>
<proteinExistence type="predicted"/>
<reference evidence="1" key="1">
    <citation type="journal article" date="2021" name="Proc. Natl. Acad. Sci. U.S.A.">
        <title>A Catalog of Tens of Thousands of Viruses from Human Metagenomes Reveals Hidden Associations with Chronic Diseases.</title>
        <authorList>
            <person name="Tisza M.J."/>
            <person name="Buck C.B."/>
        </authorList>
    </citation>
    <scope>NUCLEOTIDE SEQUENCE</scope>
    <source>
        <strain evidence="1">Ctzm5103</strain>
    </source>
</reference>
<sequence>MAQFDNVTYEHYSGALGRAIVPDAATFNQYKLENVLYIESLLNDGLIKERKAGGIDDACCMMIEESYNAAQIESGSAGGAITSESIGGYSYSKSSKAADIQTEKNAKSTAEKKYKWLSLYCDILNGVR</sequence>
<dbReference type="EMBL" id="BK015926">
    <property type="protein sequence ID" value="DAF85410.1"/>
    <property type="molecule type" value="Genomic_DNA"/>
</dbReference>